<sequence>MSNSYLPIEDSLGYKSVKDALWKVFSENLDDIEIIRGEYENFGFQFSYKSYIATMWISATAKNTQFEYGEGGHFTISVPNPKYPKHSFLETIYFHNLLTDTELRDKVKDAFGKKKGTIERALSILKQYVDSIREEKNE</sequence>
<dbReference type="Proteomes" id="UP000186437">
    <property type="component" value="Unassembled WGS sequence"/>
</dbReference>
<evidence type="ECO:0000313" key="1">
    <source>
        <dbReference type="EMBL" id="OLF50037.1"/>
    </source>
</evidence>
<keyword evidence="3" id="KW-1185">Reference proteome</keyword>
<reference evidence="1" key="1">
    <citation type="submission" date="2016-12" db="EMBL/GenBank/DDBJ databases">
        <authorList>
            <person name="Song W.-J."/>
            <person name="Kurnit D.M."/>
        </authorList>
    </citation>
    <scope>NUCLEOTIDE SEQUENCE [LARGE SCALE GENOMIC DNA]</scope>
    <source>
        <strain evidence="1">ATCC 51725</strain>
    </source>
</reference>
<gene>
    <name evidence="1" type="ORF">BU200_03905</name>
    <name evidence="2" type="ORF">NCTC12957_01627</name>
</gene>
<evidence type="ECO:0000313" key="2">
    <source>
        <dbReference type="EMBL" id="SUN08040.1"/>
    </source>
</evidence>
<proteinExistence type="predicted"/>
<protein>
    <submittedName>
        <fullName evidence="1">Uncharacterized protein</fullName>
    </submittedName>
</protein>
<accession>A0A1Q8EE15</accession>
<dbReference type="RefSeq" id="WP_075098925.1">
    <property type="nucleotide sequence ID" value="NZ_MSJL01000013.1"/>
</dbReference>
<dbReference type="AlphaFoldDB" id="A0A1Q8EE15"/>
<evidence type="ECO:0000313" key="4">
    <source>
        <dbReference type="Proteomes" id="UP000255213"/>
    </source>
</evidence>
<dbReference type="OrthoDB" id="2224469at2"/>
<name>A0A1Q8EE15_STRAI</name>
<dbReference type="EMBL" id="MSJL01000013">
    <property type="protein sequence ID" value="OLF50037.1"/>
    <property type="molecule type" value="Genomic_DNA"/>
</dbReference>
<evidence type="ECO:0000313" key="3">
    <source>
        <dbReference type="Proteomes" id="UP000186437"/>
    </source>
</evidence>
<reference evidence="3" key="2">
    <citation type="submission" date="2016-12" db="EMBL/GenBank/DDBJ databases">
        <authorList>
            <person name="Gulvik C.A."/>
        </authorList>
    </citation>
    <scope>NUCLEOTIDE SEQUENCE [LARGE SCALE GENOMIC DNA]</scope>
    <source>
        <strain evidence="3">ATCC 51725</strain>
    </source>
</reference>
<dbReference type="EMBL" id="UHEN01000001">
    <property type="protein sequence ID" value="SUN08040.1"/>
    <property type="molecule type" value="Genomic_DNA"/>
</dbReference>
<reference evidence="2 4" key="3">
    <citation type="submission" date="2018-06" db="EMBL/GenBank/DDBJ databases">
        <authorList>
            <consortium name="Pathogen Informatics"/>
            <person name="Doyle S."/>
        </authorList>
    </citation>
    <scope>NUCLEOTIDE SEQUENCE [LARGE SCALE GENOMIC DNA]</scope>
    <source>
        <strain evidence="2 4">NCTC12957</strain>
    </source>
</reference>
<dbReference type="Proteomes" id="UP000255213">
    <property type="component" value="Unassembled WGS sequence"/>
</dbReference>
<organism evidence="1 3">
    <name type="scientific">Streptococcus acidominimus</name>
    <dbReference type="NCBI Taxonomy" id="1326"/>
    <lineage>
        <taxon>Bacteria</taxon>
        <taxon>Bacillati</taxon>
        <taxon>Bacillota</taxon>
        <taxon>Bacilli</taxon>
        <taxon>Lactobacillales</taxon>
        <taxon>Streptococcaceae</taxon>
        <taxon>Streptococcus</taxon>
    </lineage>
</organism>